<dbReference type="InterPro" id="IPR001387">
    <property type="entry name" value="Cro/C1-type_HTH"/>
</dbReference>
<dbReference type="InterPro" id="IPR019734">
    <property type="entry name" value="TPR_rpt"/>
</dbReference>
<dbReference type="Pfam" id="PF01381">
    <property type="entry name" value="HTH_3"/>
    <property type="match status" value="1"/>
</dbReference>
<reference evidence="2 3" key="1">
    <citation type="submission" date="2023-07" db="EMBL/GenBank/DDBJ databases">
        <title>Genomic Encyclopedia of Type Strains, Phase IV (KMG-IV): sequencing the most valuable type-strain genomes for metagenomic binning, comparative biology and taxonomic classification.</title>
        <authorList>
            <person name="Goeker M."/>
        </authorList>
    </citation>
    <scope>NUCLEOTIDE SEQUENCE [LARGE SCALE GENOMIC DNA]</scope>
    <source>
        <strain evidence="2 3">DSM 15448</strain>
    </source>
</reference>
<dbReference type="Pfam" id="PF18768">
    <property type="entry name" value="RNPP_C"/>
    <property type="match status" value="1"/>
</dbReference>
<organism evidence="2 3">
    <name type="scientific">Alkalibacillus filiformis</name>
    <dbReference type="NCBI Taxonomy" id="200990"/>
    <lineage>
        <taxon>Bacteria</taxon>
        <taxon>Bacillati</taxon>
        <taxon>Bacillota</taxon>
        <taxon>Bacilli</taxon>
        <taxon>Bacillales</taxon>
        <taxon>Bacillaceae</taxon>
        <taxon>Alkalibacillus</taxon>
    </lineage>
</organism>
<dbReference type="Proteomes" id="UP001236723">
    <property type="component" value="Unassembled WGS sequence"/>
</dbReference>
<dbReference type="PANTHER" id="PTHR37038">
    <property type="entry name" value="TRANSCRIPTIONAL REGULATOR-RELATED"/>
    <property type="match status" value="1"/>
</dbReference>
<feature type="domain" description="HTH cro/C1-type" evidence="1">
    <location>
        <begin position="9"/>
        <end position="62"/>
    </location>
</feature>
<dbReference type="Gene3D" id="1.25.40.10">
    <property type="entry name" value="Tetratricopeptide repeat domain"/>
    <property type="match status" value="1"/>
</dbReference>
<dbReference type="SUPFAM" id="SSF47413">
    <property type="entry name" value="lambda repressor-like DNA-binding domains"/>
    <property type="match status" value="1"/>
</dbReference>
<dbReference type="SMART" id="SM00530">
    <property type="entry name" value="HTH_XRE"/>
    <property type="match status" value="1"/>
</dbReference>
<keyword evidence="3" id="KW-1185">Reference proteome</keyword>
<dbReference type="SMART" id="SM00028">
    <property type="entry name" value="TPR"/>
    <property type="match status" value="4"/>
</dbReference>
<sequence>MNLSLGEKIKDLRKRLDVSQAGLANGVCSQSELSRIERDQHQPSYMTLKGIADKLGVYITYFLSDSDSEREDYLNEVWSQLEKARRNRDYETIEDIVKTEMKNPLFKSQPEHRSLMWHRSMAEYYLHNDFDAAVNTLKDCLTLSSFDRFSAEINIQILNSLGIMYRDEGLLNESKDYHEQAYDLINQFTNLKDKRITAKVRYNLAKVYSDLHEVNKSLEVCYQGLSYCREYEDLFTFAEFHYQIGRNLLMQGKTEKGIDYWKKAKFLFELEGKDNLSKIIEHDIQTFQEHESV</sequence>
<accession>A0ABU0DTT0</accession>
<name>A0ABU0DTT0_9BACI</name>
<dbReference type="InterPro" id="IPR011990">
    <property type="entry name" value="TPR-like_helical_dom_sf"/>
</dbReference>
<dbReference type="SUPFAM" id="SSF48452">
    <property type="entry name" value="TPR-like"/>
    <property type="match status" value="1"/>
</dbReference>
<evidence type="ECO:0000313" key="3">
    <source>
        <dbReference type="Proteomes" id="UP001236723"/>
    </source>
</evidence>
<dbReference type="InterPro" id="IPR041315">
    <property type="entry name" value="PlcR_TPR"/>
</dbReference>
<dbReference type="RefSeq" id="WP_307067951.1">
    <property type="nucleotide sequence ID" value="NZ_JAUSUP010000004.1"/>
</dbReference>
<dbReference type="PROSITE" id="PS50943">
    <property type="entry name" value="HTH_CROC1"/>
    <property type="match status" value="1"/>
</dbReference>
<dbReference type="PANTHER" id="PTHR37038:SF14">
    <property type="entry name" value="TRANSCRIPTIONAL ACTIVATOR"/>
    <property type="match status" value="1"/>
</dbReference>
<gene>
    <name evidence="2" type="ORF">J2R98_001701</name>
</gene>
<dbReference type="InterPro" id="IPR053163">
    <property type="entry name" value="HTH-type_regulator_Rgg"/>
</dbReference>
<comment type="caution">
    <text evidence="2">The sequence shown here is derived from an EMBL/GenBank/DDBJ whole genome shotgun (WGS) entry which is preliminary data.</text>
</comment>
<proteinExistence type="predicted"/>
<evidence type="ECO:0000259" key="1">
    <source>
        <dbReference type="PROSITE" id="PS50943"/>
    </source>
</evidence>
<dbReference type="InterPro" id="IPR010982">
    <property type="entry name" value="Lambda_DNA-bd_dom_sf"/>
</dbReference>
<dbReference type="CDD" id="cd00093">
    <property type="entry name" value="HTH_XRE"/>
    <property type="match status" value="1"/>
</dbReference>
<protein>
    <submittedName>
        <fullName evidence="2">Transcriptional regulator with XRE-family HTH domain</fullName>
    </submittedName>
</protein>
<dbReference type="EMBL" id="JAUSUP010000004">
    <property type="protein sequence ID" value="MDQ0351869.1"/>
    <property type="molecule type" value="Genomic_DNA"/>
</dbReference>
<evidence type="ECO:0000313" key="2">
    <source>
        <dbReference type="EMBL" id="MDQ0351869.1"/>
    </source>
</evidence>